<keyword evidence="8" id="KW-1185">Reference proteome</keyword>
<protein>
    <recommendedName>
        <fullName evidence="6">HMG box domain-containing protein</fullName>
    </recommendedName>
</protein>
<feature type="compositionally biased region" description="Low complexity" evidence="5">
    <location>
        <begin position="348"/>
        <end position="363"/>
    </location>
</feature>
<evidence type="ECO:0000256" key="4">
    <source>
        <dbReference type="PROSITE-ProRule" id="PRU00267"/>
    </source>
</evidence>
<evidence type="ECO:0000313" key="7">
    <source>
        <dbReference type="EMBL" id="KAK3594358.1"/>
    </source>
</evidence>
<dbReference type="EMBL" id="JAEAOA010001894">
    <property type="protein sequence ID" value="KAK3594358.1"/>
    <property type="molecule type" value="Genomic_DNA"/>
</dbReference>
<dbReference type="InterPro" id="IPR036910">
    <property type="entry name" value="HMG_box_dom_sf"/>
</dbReference>
<dbReference type="GO" id="GO:0006357">
    <property type="term" value="P:regulation of transcription by RNA polymerase II"/>
    <property type="evidence" value="ECO:0007669"/>
    <property type="project" value="TreeGrafter"/>
</dbReference>
<dbReference type="Gene3D" id="1.10.30.10">
    <property type="entry name" value="High mobility group box domain"/>
    <property type="match status" value="1"/>
</dbReference>
<evidence type="ECO:0000256" key="5">
    <source>
        <dbReference type="SAM" id="MobiDB-lite"/>
    </source>
</evidence>
<feature type="compositionally biased region" description="Polar residues" evidence="5">
    <location>
        <begin position="91"/>
        <end position="111"/>
    </location>
</feature>
<evidence type="ECO:0000256" key="1">
    <source>
        <dbReference type="ARBA" id="ARBA00004123"/>
    </source>
</evidence>
<accession>A0AAE0VXM2</accession>
<dbReference type="InterPro" id="IPR051365">
    <property type="entry name" value="TOX_HMG-box_domain"/>
</dbReference>
<comment type="subcellular location">
    <subcellularLocation>
        <location evidence="1">Nucleus</location>
    </subcellularLocation>
</comment>
<evidence type="ECO:0000259" key="6">
    <source>
        <dbReference type="PROSITE" id="PS50118"/>
    </source>
</evidence>
<proteinExistence type="predicted"/>
<feature type="domain" description="HMG box" evidence="6">
    <location>
        <begin position="164"/>
        <end position="232"/>
    </location>
</feature>
<dbReference type="GO" id="GO:0031490">
    <property type="term" value="F:chromatin DNA binding"/>
    <property type="evidence" value="ECO:0007669"/>
    <property type="project" value="TreeGrafter"/>
</dbReference>
<feature type="DNA-binding region" description="HMG box" evidence="4">
    <location>
        <begin position="164"/>
        <end position="232"/>
    </location>
</feature>
<gene>
    <name evidence="7" type="ORF">CHS0354_031738</name>
</gene>
<dbReference type="AlphaFoldDB" id="A0AAE0VXM2"/>
<feature type="compositionally biased region" description="Basic residues" evidence="5">
    <location>
        <begin position="147"/>
        <end position="159"/>
    </location>
</feature>
<evidence type="ECO:0000256" key="2">
    <source>
        <dbReference type="ARBA" id="ARBA00023125"/>
    </source>
</evidence>
<reference evidence="7" key="3">
    <citation type="submission" date="2023-05" db="EMBL/GenBank/DDBJ databases">
        <authorList>
            <person name="Smith C.H."/>
        </authorList>
    </citation>
    <scope>NUCLEOTIDE SEQUENCE</scope>
    <source>
        <strain evidence="7">CHS0354</strain>
        <tissue evidence="7">Mantle</tissue>
    </source>
</reference>
<dbReference type="InterPro" id="IPR009071">
    <property type="entry name" value="HMG_box_dom"/>
</dbReference>
<feature type="region of interest" description="Disordered" evidence="5">
    <location>
        <begin position="347"/>
        <end position="373"/>
    </location>
</feature>
<dbReference type="CDD" id="cd21995">
    <property type="entry name" value="HMG-box_TOX-like"/>
    <property type="match status" value="1"/>
</dbReference>
<dbReference type="Proteomes" id="UP001195483">
    <property type="component" value="Unassembled WGS sequence"/>
</dbReference>
<keyword evidence="2 4" id="KW-0238">DNA-binding</keyword>
<dbReference type="GO" id="GO:0005634">
    <property type="term" value="C:nucleus"/>
    <property type="evidence" value="ECO:0007669"/>
    <property type="project" value="UniProtKB-SubCell"/>
</dbReference>
<evidence type="ECO:0000313" key="8">
    <source>
        <dbReference type="Proteomes" id="UP001195483"/>
    </source>
</evidence>
<dbReference type="FunFam" id="1.10.30.10:FF:000005">
    <property type="entry name" value="TOX high mobility group box family member 3"/>
    <property type="match status" value="1"/>
</dbReference>
<reference evidence="7" key="1">
    <citation type="journal article" date="2021" name="Genome Biol. Evol.">
        <title>A High-Quality Reference Genome for a Parasitic Bivalve with Doubly Uniparental Inheritance (Bivalvia: Unionida).</title>
        <authorList>
            <person name="Smith C.H."/>
        </authorList>
    </citation>
    <scope>NUCLEOTIDE SEQUENCE</scope>
    <source>
        <strain evidence="7">CHS0354</strain>
    </source>
</reference>
<keyword evidence="3 4" id="KW-0539">Nucleus</keyword>
<dbReference type="PANTHER" id="PTHR45781">
    <property type="entry name" value="AGAP000281-PA"/>
    <property type="match status" value="1"/>
</dbReference>
<reference evidence="7" key="2">
    <citation type="journal article" date="2021" name="Genome Biol. Evol.">
        <title>Developing a high-quality reference genome for a parasitic bivalve with doubly uniparental inheritance (Bivalvia: Unionida).</title>
        <authorList>
            <person name="Smith C.H."/>
        </authorList>
    </citation>
    <scope>NUCLEOTIDE SEQUENCE</scope>
    <source>
        <strain evidence="7">CHS0354</strain>
        <tissue evidence="7">Mantle</tissue>
    </source>
</reference>
<dbReference type="PROSITE" id="PS50118">
    <property type="entry name" value="HMG_BOX_2"/>
    <property type="match status" value="1"/>
</dbReference>
<dbReference type="SMART" id="SM00398">
    <property type="entry name" value="HMG"/>
    <property type="match status" value="1"/>
</dbReference>
<dbReference type="Pfam" id="PF00505">
    <property type="entry name" value="HMG_box"/>
    <property type="match status" value="1"/>
</dbReference>
<sequence>MSQAQGNMDLSQPSANQSGMSILETLERLAPKFPPQDFEVPDISVTNSDLFSSSINNTILHSPTVPLVSNVSILSNRSASVAGASQGSVSTGFQNHTGVSSPTSTGSNMTVSPLRESSEDSDDCLPLAQLAIKRQAQDDPVPESKGTKKPRTPKKRKKKDPNEPQKPVSAYALFFRDTQAAIKGQNSTASFGEVSKIVASMWEGLDPEHKNVYKKKTEVAKKEYLKQLAAYRASLVSQTAFDDQGHNEVSSSPPRLSPHRMPAANLSPPDVQLGMMSDMSTTHPQVYGMESPRHQGVMGALSPPHPALHNGSSPPHMKYSNGSPQYVIMDSPSHVMSQPLQQQGMVTYHQSPPHSLSYSSPLHGDLSPVSSEPSSGGILAPGMCIRNGCTNRAIDNVGWDSEYCSNECVVSHCRDMFTAWVAARQVTGNSYIIK</sequence>
<dbReference type="PANTHER" id="PTHR45781:SF1">
    <property type="entry name" value="HMG BOX DOMAIN-CONTAINING PROTEIN"/>
    <property type="match status" value="1"/>
</dbReference>
<organism evidence="7 8">
    <name type="scientific">Potamilus streckersoni</name>
    <dbReference type="NCBI Taxonomy" id="2493646"/>
    <lineage>
        <taxon>Eukaryota</taxon>
        <taxon>Metazoa</taxon>
        <taxon>Spiralia</taxon>
        <taxon>Lophotrochozoa</taxon>
        <taxon>Mollusca</taxon>
        <taxon>Bivalvia</taxon>
        <taxon>Autobranchia</taxon>
        <taxon>Heteroconchia</taxon>
        <taxon>Palaeoheterodonta</taxon>
        <taxon>Unionida</taxon>
        <taxon>Unionoidea</taxon>
        <taxon>Unionidae</taxon>
        <taxon>Ambleminae</taxon>
        <taxon>Lampsilini</taxon>
        <taxon>Potamilus</taxon>
    </lineage>
</organism>
<name>A0AAE0VXM2_9BIVA</name>
<comment type="caution">
    <text evidence="7">The sequence shown here is derived from an EMBL/GenBank/DDBJ whole genome shotgun (WGS) entry which is preliminary data.</text>
</comment>
<dbReference type="SUPFAM" id="SSF47095">
    <property type="entry name" value="HMG-box"/>
    <property type="match status" value="1"/>
</dbReference>
<evidence type="ECO:0000256" key="3">
    <source>
        <dbReference type="ARBA" id="ARBA00023242"/>
    </source>
</evidence>
<feature type="region of interest" description="Disordered" evidence="5">
    <location>
        <begin position="85"/>
        <end position="168"/>
    </location>
</feature>